<evidence type="ECO:0000313" key="5">
    <source>
        <dbReference type="EMBL" id="EDV34083.2"/>
    </source>
</evidence>
<keyword evidence="2" id="KW-0539">Nucleus</keyword>
<name>B3MY51_DROAN</name>
<dbReference type="InterPro" id="IPR029071">
    <property type="entry name" value="Ubiquitin-like_domsf"/>
</dbReference>
<dbReference type="PANTHER" id="PTHR11829:SF402">
    <property type="entry name" value="FORK HEAD DOMAIN-CONTAINING PROTEIN FD3-RELATED"/>
    <property type="match status" value="1"/>
</dbReference>
<dbReference type="GO" id="GO:0000978">
    <property type="term" value="F:RNA polymerase II cis-regulatory region sequence-specific DNA binding"/>
    <property type="evidence" value="ECO:0007669"/>
    <property type="project" value="TreeGrafter"/>
</dbReference>
<evidence type="ECO:0000313" key="6">
    <source>
        <dbReference type="Proteomes" id="UP000007801"/>
    </source>
</evidence>
<dbReference type="GO" id="GO:0000981">
    <property type="term" value="F:DNA-binding transcription factor activity, RNA polymerase II-specific"/>
    <property type="evidence" value="ECO:0007669"/>
    <property type="project" value="TreeGrafter"/>
</dbReference>
<feature type="compositionally biased region" description="Polar residues" evidence="3">
    <location>
        <begin position="579"/>
        <end position="588"/>
    </location>
</feature>
<keyword evidence="6" id="KW-1185">Reference proteome</keyword>
<accession>B3MY51</accession>
<protein>
    <recommendedName>
        <fullName evidence="4">Fork-head domain-containing protein</fullName>
    </recommendedName>
</protein>
<dbReference type="Gene3D" id="1.10.10.10">
    <property type="entry name" value="Winged helix-like DNA-binding domain superfamily/Winged helix DNA-binding domain"/>
    <property type="match status" value="1"/>
</dbReference>
<dbReference type="CDD" id="cd01763">
    <property type="entry name" value="Ubl_SUMO_like"/>
    <property type="match status" value="1"/>
</dbReference>
<dbReference type="EMBL" id="CH902631">
    <property type="protein sequence ID" value="EDV34083.2"/>
    <property type="molecule type" value="Genomic_DNA"/>
</dbReference>
<dbReference type="InParanoid" id="B3MY51"/>
<proteinExistence type="predicted"/>
<dbReference type="Proteomes" id="UP000007801">
    <property type="component" value="Unassembled WGS sequence"/>
</dbReference>
<dbReference type="STRING" id="7217.B3MY51"/>
<dbReference type="PRINTS" id="PR00053">
    <property type="entry name" value="FORKHEAD"/>
</dbReference>
<feature type="region of interest" description="Disordered" evidence="3">
    <location>
        <begin position="573"/>
        <end position="595"/>
    </location>
</feature>
<evidence type="ECO:0000256" key="3">
    <source>
        <dbReference type="SAM" id="MobiDB-lite"/>
    </source>
</evidence>
<evidence type="ECO:0000256" key="2">
    <source>
        <dbReference type="PROSITE-ProRule" id="PRU00089"/>
    </source>
</evidence>
<sequence>MWAYGPEESTAPLEALSGHGCFRSYLKRFGHEREDGCPSYGRGVMEDAYHVLFDCRRFDEERTNLEKSLEETFSPESMVPMLESGRKWEATAKFVAKVLKELRALERVRNGKKEETIIWDNSKIVLDEKKMIYSKESIPTKKTKISKSKSVSDFKVAKSSTSRRVTPDERYEIFLKKIKCDLAEYEKLASKYETDVTRKPPFNYSNIIGMAMLKNGRVTLQQLCAWIESKFAFYRVRKRWNNSIRHNLSLHHCFRNQKREEKGKGGYWELGLDPKKSDKKRIRNRKLRHDKLHNALESKTKCFPVQKFEKINKSNNNTISSKPSVSSKQSSVLIDPMPSLTKMPTNENTLVNKDRLEINSFNAGSRKEIYEKDHILDAVPIGSAEILDARQSFHNLSYHDSDRNQQIAAPNFLLPSGGTGYDDTIPVLSSSTHISLDESIQAGISSSGNVKTNYDSENLDGIDERFHCLHASIQYSRGDDILDNFLDVIGPYYGRTKWSYHERDSCISKFMDEYCRSLRLRNSDVHFWYAGRIMPRRGTPASLGMEDRDLILVQFRPAGRIARRRLSRRSAWDSDDNLSTDSGHSSMGTIDGDAS</sequence>
<reference evidence="5 6" key="1">
    <citation type="journal article" date="2007" name="Nature">
        <title>Evolution of genes and genomes on the Drosophila phylogeny.</title>
        <authorList>
            <consortium name="Drosophila 12 Genomes Consortium"/>
            <person name="Clark A.G."/>
            <person name="Eisen M.B."/>
            <person name="Smith D.R."/>
            <person name="Bergman C.M."/>
            <person name="Oliver B."/>
            <person name="Markow T.A."/>
            <person name="Kaufman T.C."/>
            <person name="Kellis M."/>
            <person name="Gelbart W."/>
            <person name="Iyer V.N."/>
            <person name="Pollard D.A."/>
            <person name="Sackton T.B."/>
            <person name="Larracuente A.M."/>
            <person name="Singh N.D."/>
            <person name="Abad J.P."/>
            <person name="Abt D.N."/>
            <person name="Adryan B."/>
            <person name="Aguade M."/>
            <person name="Akashi H."/>
            <person name="Anderson W.W."/>
            <person name="Aquadro C.F."/>
            <person name="Ardell D.H."/>
            <person name="Arguello R."/>
            <person name="Artieri C.G."/>
            <person name="Barbash D.A."/>
            <person name="Barker D."/>
            <person name="Barsanti P."/>
            <person name="Batterham P."/>
            <person name="Batzoglou S."/>
            <person name="Begun D."/>
            <person name="Bhutkar A."/>
            <person name="Blanco E."/>
            <person name="Bosak S.A."/>
            <person name="Bradley R.K."/>
            <person name="Brand A.D."/>
            <person name="Brent M.R."/>
            <person name="Brooks A.N."/>
            <person name="Brown R.H."/>
            <person name="Butlin R.K."/>
            <person name="Caggese C."/>
            <person name="Calvi B.R."/>
            <person name="Bernardo de Carvalho A."/>
            <person name="Caspi A."/>
            <person name="Castrezana S."/>
            <person name="Celniker S.E."/>
            <person name="Chang J.L."/>
            <person name="Chapple C."/>
            <person name="Chatterji S."/>
            <person name="Chinwalla A."/>
            <person name="Civetta A."/>
            <person name="Clifton S.W."/>
            <person name="Comeron J.M."/>
            <person name="Costello J.C."/>
            <person name="Coyne J.A."/>
            <person name="Daub J."/>
            <person name="David R.G."/>
            <person name="Delcher A.L."/>
            <person name="Delehaunty K."/>
            <person name="Do C.B."/>
            <person name="Ebling H."/>
            <person name="Edwards K."/>
            <person name="Eickbush T."/>
            <person name="Evans J.D."/>
            <person name="Filipski A."/>
            <person name="Findeiss S."/>
            <person name="Freyhult E."/>
            <person name="Fulton L."/>
            <person name="Fulton R."/>
            <person name="Garcia A.C."/>
            <person name="Gardiner A."/>
            <person name="Garfield D.A."/>
            <person name="Garvin B.E."/>
            <person name="Gibson G."/>
            <person name="Gilbert D."/>
            <person name="Gnerre S."/>
            <person name="Godfrey J."/>
            <person name="Good R."/>
            <person name="Gotea V."/>
            <person name="Gravely B."/>
            <person name="Greenberg A.J."/>
            <person name="Griffiths-Jones S."/>
            <person name="Gross S."/>
            <person name="Guigo R."/>
            <person name="Gustafson E.A."/>
            <person name="Haerty W."/>
            <person name="Hahn M.W."/>
            <person name="Halligan D.L."/>
            <person name="Halpern A.L."/>
            <person name="Halter G.M."/>
            <person name="Han M.V."/>
            <person name="Heger A."/>
            <person name="Hillier L."/>
            <person name="Hinrichs A.S."/>
            <person name="Holmes I."/>
            <person name="Hoskins R.A."/>
            <person name="Hubisz M.J."/>
            <person name="Hultmark D."/>
            <person name="Huntley M.A."/>
            <person name="Jaffe D.B."/>
            <person name="Jagadeeshan S."/>
            <person name="Jeck W.R."/>
            <person name="Johnson J."/>
            <person name="Jones C.D."/>
            <person name="Jordan W.C."/>
            <person name="Karpen G.H."/>
            <person name="Kataoka E."/>
            <person name="Keightley P.D."/>
            <person name="Kheradpour P."/>
            <person name="Kirkness E.F."/>
            <person name="Koerich L.B."/>
            <person name="Kristiansen K."/>
            <person name="Kudrna D."/>
            <person name="Kulathinal R.J."/>
            <person name="Kumar S."/>
            <person name="Kwok R."/>
            <person name="Lander E."/>
            <person name="Langley C.H."/>
            <person name="Lapoint R."/>
            <person name="Lazzaro B.P."/>
            <person name="Lee S.J."/>
            <person name="Levesque L."/>
            <person name="Li R."/>
            <person name="Lin C.F."/>
            <person name="Lin M.F."/>
            <person name="Lindblad-Toh K."/>
            <person name="Llopart A."/>
            <person name="Long M."/>
            <person name="Low L."/>
            <person name="Lozovsky E."/>
            <person name="Lu J."/>
            <person name="Luo M."/>
            <person name="Machado C.A."/>
            <person name="Makalowski W."/>
            <person name="Marzo M."/>
            <person name="Matsuda M."/>
            <person name="Matzkin L."/>
            <person name="McAllister B."/>
            <person name="McBride C.S."/>
            <person name="McKernan B."/>
            <person name="McKernan K."/>
            <person name="Mendez-Lago M."/>
            <person name="Minx P."/>
            <person name="Mollenhauer M.U."/>
            <person name="Montooth K."/>
            <person name="Mount S.M."/>
            <person name="Mu X."/>
            <person name="Myers E."/>
            <person name="Negre B."/>
            <person name="Newfeld S."/>
            <person name="Nielsen R."/>
            <person name="Noor M.A."/>
            <person name="O'Grady P."/>
            <person name="Pachter L."/>
            <person name="Papaceit M."/>
            <person name="Parisi M.J."/>
            <person name="Parisi M."/>
            <person name="Parts L."/>
            <person name="Pedersen J.S."/>
            <person name="Pesole G."/>
            <person name="Phillippy A.M."/>
            <person name="Ponting C.P."/>
            <person name="Pop M."/>
            <person name="Porcelli D."/>
            <person name="Powell J.R."/>
            <person name="Prohaska S."/>
            <person name="Pruitt K."/>
            <person name="Puig M."/>
            <person name="Quesneville H."/>
            <person name="Ram K.R."/>
            <person name="Rand D."/>
            <person name="Rasmussen M.D."/>
            <person name="Reed L.K."/>
            <person name="Reenan R."/>
            <person name="Reily A."/>
            <person name="Remington K.A."/>
            <person name="Rieger T.T."/>
            <person name="Ritchie M.G."/>
            <person name="Robin C."/>
            <person name="Rogers Y.H."/>
            <person name="Rohde C."/>
            <person name="Rozas J."/>
            <person name="Rubenfield M.J."/>
            <person name="Ruiz A."/>
            <person name="Russo S."/>
            <person name="Salzberg S.L."/>
            <person name="Sanchez-Gracia A."/>
            <person name="Saranga D.J."/>
            <person name="Sato H."/>
            <person name="Schaeffer S.W."/>
            <person name="Schatz M.C."/>
            <person name="Schlenke T."/>
            <person name="Schwartz R."/>
            <person name="Segarra C."/>
            <person name="Singh R.S."/>
            <person name="Sirot L."/>
            <person name="Sirota M."/>
            <person name="Sisneros N.B."/>
            <person name="Smith C.D."/>
            <person name="Smith T.F."/>
            <person name="Spieth J."/>
            <person name="Stage D.E."/>
            <person name="Stark A."/>
            <person name="Stephan W."/>
            <person name="Strausberg R.L."/>
            <person name="Strempel S."/>
            <person name="Sturgill D."/>
            <person name="Sutton G."/>
            <person name="Sutton G.G."/>
            <person name="Tao W."/>
            <person name="Teichmann S."/>
            <person name="Tobari Y.N."/>
            <person name="Tomimura Y."/>
            <person name="Tsolas J.M."/>
            <person name="Valente V.L."/>
            <person name="Venter E."/>
            <person name="Venter J.C."/>
            <person name="Vicario S."/>
            <person name="Vieira F.G."/>
            <person name="Vilella A.J."/>
            <person name="Villasante A."/>
            <person name="Walenz B."/>
            <person name="Wang J."/>
            <person name="Wasserman M."/>
            <person name="Watts T."/>
            <person name="Wilson D."/>
            <person name="Wilson R.K."/>
            <person name="Wing R.A."/>
            <person name="Wolfner M.F."/>
            <person name="Wong A."/>
            <person name="Wong G.K."/>
            <person name="Wu C.I."/>
            <person name="Wu G."/>
            <person name="Yamamoto D."/>
            <person name="Yang H.P."/>
            <person name="Yang S.P."/>
            <person name="Yorke J.A."/>
            <person name="Yoshida K."/>
            <person name="Zdobnov E."/>
            <person name="Zhang P."/>
            <person name="Zhang Y."/>
            <person name="Zimin A.V."/>
            <person name="Baldwin J."/>
            <person name="Abdouelleil A."/>
            <person name="Abdulkadir J."/>
            <person name="Abebe A."/>
            <person name="Abera B."/>
            <person name="Abreu J."/>
            <person name="Acer S.C."/>
            <person name="Aftuck L."/>
            <person name="Alexander A."/>
            <person name="An P."/>
            <person name="Anderson E."/>
            <person name="Anderson S."/>
            <person name="Arachi H."/>
            <person name="Azer M."/>
            <person name="Bachantsang P."/>
            <person name="Barry A."/>
            <person name="Bayul T."/>
            <person name="Berlin A."/>
            <person name="Bessette D."/>
            <person name="Bloom T."/>
            <person name="Blye J."/>
            <person name="Boguslavskiy L."/>
            <person name="Bonnet C."/>
            <person name="Boukhgalter B."/>
            <person name="Bourzgui I."/>
            <person name="Brown A."/>
            <person name="Cahill P."/>
            <person name="Channer S."/>
            <person name="Cheshatsang Y."/>
            <person name="Chuda L."/>
            <person name="Citroen M."/>
            <person name="Collymore A."/>
            <person name="Cooke P."/>
            <person name="Costello M."/>
            <person name="D'Aco K."/>
            <person name="Daza R."/>
            <person name="De Haan G."/>
            <person name="DeGray S."/>
            <person name="DeMaso C."/>
            <person name="Dhargay N."/>
            <person name="Dooley K."/>
            <person name="Dooley E."/>
            <person name="Doricent M."/>
            <person name="Dorje P."/>
            <person name="Dorjee K."/>
            <person name="Dupes A."/>
            <person name="Elong R."/>
            <person name="Falk J."/>
            <person name="Farina A."/>
            <person name="Faro S."/>
            <person name="Ferguson D."/>
            <person name="Fisher S."/>
            <person name="Foley C.D."/>
            <person name="Franke A."/>
            <person name="Friedrich D."/>
            <person name="Gadbois L."/>
            <person name="Gearin G."/>
            <person name="Gearin C.R."/>
            <person name="Giannoukos G."/>
            <person name="Goode T."/>
            <person name="Graham J."/>
            <person name="Grandbois E."/>
            <person name="Grewal S."/>
            <person name="Gyaltsen K."/>
            <person name="Hafez N."/>
            <person name="Hagos B."/>
            <person name="Hall J."/>
            <person name="Henson C."/>
            <person name="Hollinger A."/>
            <person name="Honan T."/>
            <person name="Huard M.D."/>
            <person name="Hughes L."/>
            <person name="Hurhula B."/>
            <person name="Husby M.E."/>
            <person name="Kamat A."/>
            <person name="Kanga B."/>
            <person name="Kashin S."/>
            <person name="Khazanovich D."/>
            <person name="Kisner P."/>
            <person name="Lance K."/>
            <person name="Lara M."/>
            <person name="Lee W."/>
            <person name="Lennon N."/>
            <person name="Letendre F."/>
            <person name="LeVine R."/>
            <person name="Lipovsky A."/>
            <person name="Liu X."/>
            <person name="Liu J."/>
            <person name="Liu S."/>
            <person name="Lokyitsang T."/>
            <person name="Lokyitsang Y."/>
            <person name="Lubonja R."/>
            <person name="Lui A."/>
            <person name="MacDonald P."/>
            <person name="Magnisalis V."/>
            <person name="Maru K."/>
            <person name="Matthews C."/>
            <person name="McCusker W."/>
            <person name="McDonough S."/>
            <person name="Mehta T."/>
            <person name="Meldrim J."/>
            <person name="Meneus L."/>
            <person name="Mihai O."/>
            <person name="Mihalev A."/>
            <person name="Mihova T."/>
            <person name="Mittelman R."/>
            <person name="Mlenga V."/>
            <person name="Montmayeur A."/>
            <person name="Mulrain L."/>
            <person name="Navidi A."/>
            <person name="Naylor J."/>
            <person name="Negash T."/>
            <person name="Nguyen T."/>
            <person name="Nguyen N."/>
            <person name="Nicol R."/>
            <person name="Norbu C."/>
            <person name="Norbu N."/>
            <person name="Novod N."/>
            <person name="O'Neill B."/>
            <person name="Osman S."/>
            <person name="Markiewicz E."/>
            <person name="Oyono O.L."/>
            <person name="Patti C."/>
            <person name="Phunkhang P."/>
            <person name="Pierre F."/>
            <person name="Priest M."/>
            <person name="Raghuraman S."/>
            <person name="Rege F."/>
            <person name="Reyes R."/>
            <person name="Rise C."/>
            <person name="Rogov P."/>
            <person name="Ross K."/>
            <person name="Ryan E."/>
            <person name="Settipalli S."/>
            <person name="Shea T."/>
            <person name="Sherpa N."/>
            <person name="Shi L."/>
            <person name="Shih D."/>
            <person name="Sparrow T."/>
            <person name="Spaulding J."/>
            <person name="Stalker J."/>
            <person name="Stange-Thomann N."/>
            <person name="Stavropoulos S."/>
            <person name="Stone C."/>
            <person name="Strader C."/>
            <person name="Tesfaye S."/>
            <person name="Thomson T."/>
            <person name="Thoulutsang Y."/>
            <person name="Thoulutsang D."/>
            <person name="Topham K."/>
            <person name="Topping I."/>
            <person name="Tsamla T."/>
            <person name="Vassiliev H."/>
            <person name="Vo A."/>
            <person name="Wangchuk T."/>
            <person name="Wangdi T."/>
            <person name="Weiand M."/>
            <person name="Wilkinson J."/>
            <person name="Wilson A."/>
            <person name="Yadav S."/>
            <person name="Young G."/>
            <person name="Yu Q."/>
            <person name="Zembek L."/>
            <person name="Zhong D."/>
            <person name="Zimmer A."/>
            <person name="Zwirko Z."/>
            <person name="Jaffe D.B."/>
            <person name="Alvarez P."/>
            <person name="Brockman W."/>
            <person name="Butler J."/>
            <person name="Chin C."/>
            <person name="Gnerre S."/>
            <person name="Grabherr M."/>
            <person name="Kleber M."/>
            <person name="Mauceli E."/>
            <person name="MacCallum I."/>
        </authorList>
    </citation>
    <scope>NUCLEOTIDE SEQUENCE [LARGE SCALE GENOMIC DNA]</scope>
    <source>
        <strain evidence="6">Tucson 14024-0371.13</strain>
    </source>
</reference>
<dbReference type="HOGENOM" id="CLU_600307_0_0_1"/>
<comment type="subcellular location">
    <subcellularLocation>
        <location evidence="2">Nucleus</location>
    </subcellularLocation>
</comment>
<feature type="DNA-binding region" description="Fork-head" evidence="2">
    <location>
        <begin position="199"/>
        <end position="270"/>
    </location>
</feature>
<dbReference type="SMR" id="B3MY51"/>
<dbReference type="eggNOG" id="KOG2294">
    <property type="taxonomic scope" value="Eukaryota"/>
</dbReference>
<dbReference type="InterPro" id="IPR036390">
    <property type="entry name" value="WH_DNA-bd_sf"/>
</dbReference>
<dbReference type="SUPFAM" id="SSF54236">
    <property type="entry name" value="Ubiquitin-like"/>
    <property type="match status" value="1"/>
</dbReference>
<organism evidence="5 6">
    <name type="scientific">Drosophila ananassae</name>
    <name type="common">Fruit fly</name>
    <dbReference type="NCBI Taxonomy" id="7217"/>
    <lineage>
        <taxon>Eukaryota</taxon>
        <taxon>Metazoa</taxon>
        <taxon>Ecdysozoa</taxon>
        <taxon>Arthropoda</taxon>
        <taxon>Hexapoda</taxon>
        <taxon>Insecta</taxon>
        <taxon>Pterygota</taxon>
        <taxon>Neoptera</taxon>
        <taxon>Endopterygota</taxon>
        <taxon>Diptera</taxon>
        <taxon>Brachycera</taxon>
        <taxon>Muscomorpha</taxon>
        <taxon>Ephydroidea</taxon>
        <taxon>Drosophilidae</taxon>
        <taxon>Drosophila</taxon>
        <taxon>Sophophora</taxon>
    </lineage>
</organism>
<dbReference type="OrthoDB" id="10029558at2759"/>
<keyword evidence="1 2" id="KW-0238">DNA-binding</keyword>
<dbReference type="AlphaFoldDB" id="B3MY51"/>
<dbReference type="SMART" id="SM00339">
    <property type="entry name" value="FH"/>
    <property type="match status" value="1"/>
</dbReference>
<evidence type="ECO:0000259" key="4">
    <source>
        <dbReference type="PROSITE" id="PS50039"/>
    </source>
</evidence>
<dbReference type="GO" id="GO:0009653">
    <property type="term" value="P:anatomical structure morphogenesis"/>
    <property type="evidence" value="ECO:0007669"/>
    <property type="project" value="TreeGrafter"/>
</dbReference>
<dbReference type="GO" id="GO:0005634">
    <property type="term" value="C:nucleus"/>
    <property type="evidence" value="ECO:0007669"/>
    <property type="project" value="UniProtKB-SubCell"/>
</dbReference>
<dbReference type="Gene3D" id="3.10.20.90">
    <property type="entry name" value="Phosphatidylinositol 3-kinase Catalytic Subunit, Chain A, domain 1"/>
    <property type="match status" value="1"/>
</dbReference>
<dbReference type="InterPro" id="IPR036388">
    <property type="entry name" value="WH-like_DNA-bd_sf"/>
</dbReference>
<dbReference type="PANTHER" id="PTHR11829">
    <property type="entry name" value="FORKHEAD BOX PROTEIN"/>
    <property type="match status" value="1"/>
</dbReference>
<dbReference type="InterPro" id="IPR050211">
    <property type="entry name" value="FOX_domain-containing"/>
</dbReference>
<dbReference type="PROSITE" id="PS50039">
    <property type="entry name" value="FORK_HEAD_3"/>
    <property type="match status" value="1"/>
</dbReference>
<dbReference type="Pfam" id="PF00250">
    <property type="entry name" value="Forkhead"/>
    <property type="match status" value="1"/>
</dbReference>
<dbReference type="InterPro" id="IPR001766">
    <property type="entry name" value="Fork_head_dom"/>
</dbReference>
<gene>
    <name evidence="5" type="primary">Dana\GF22834</name>
    <name evidence="5" type="synonym">dana_GLEANR_7325</name>
    <name evidence="5" type="ORF">GF22834</name>
</gene>
<dbReference type="FunFam" id="1.10.10.10:FF:000530">
    <property type="entry name" value="Forkhead box protein (AaegFOXM2)"/>
    <property type="match status" value="1"/>
</dbReference>
<dbReference type="CDD" id="cd00059">
    <property type="entry name" value="FH_FOX"/>
    <property type="match status" value="1"/>
</dbReference>
<dbReference type="SUPFAM" id="SSF46785">
    <property type="entry name" value="Winged helix' DNA-binding domain"/>
    <property type="match status" value="1"/>
</dbReference>
<dbReference type="GO" id="GO:0030154">
    <property type="term" value="P:cell differentiation"/>
    <property type="evidence" value="ECO:0007669"/>
    <property type="project" value="TreeGrafter"/>
</dbReference>
<evidence type="ECO:0000256" key="1">
    <source>
        <dbReference type="ARBA" id="ARBA00023125"/>
    </source>
</evidence>
<feature type="domain" description="Fork-head" evidence="4">
    <location>
        <begin position="199"/>
        <end position="270"/>
    </location>
</feature>